<gene>
    <name evidence="4" type="ORF">O6P43_014324</name>
</gene>
<dbReference type="FunFam" id="3.30.70.330:FF:001011">
    <property type="entry name" value="Serine/arginine-rich SC35-like splicing factor SCL30 isoform A"/>
    <property type="match status" value="1"/>
</dbReference>
<dbReference type="InterPro" id="IPR035979">
    <property type="entry name" value="RBD_domain_sf"/>
</dbReference>
<protein>
    <submittedName>
        <fullName evidence="4">Serine/arginine-rich SC35-like splicing factor</fullName>
    </submittedName>
</protein>
<dbReference type="SMART" id="SM00360">
    <property type="entry name" value="RRM"/>
    <property type="match status" value="1"/>
</dbReference>
<dbReference type="Pfam" id="PF00076">
    <property type="entry name" value="RRM_1"/>
    <property type="match status" value="1"/>
</dbReference>
<dbReference type="AlphaFoldDB" id="A0AAD7LUI2"/>
<evidence type="ECO:0000259" key="3">
    <source>
        <dbReference type="PROSITE" id="PS50102"/>
    </source>
</evidence>
<dbReference type="Proteomes" id="UP001163823">
    <property type="component" value="Chromosome 6"/>
</dbReference>
<accession>A0AAD7LUI2</accession>
<dbReference type="EMBL" id="JARAOO010000006">
    <property type="protein sequence ID" value="KAJ7964523.1"/>
    <property type="molecule type" value="Genomic_DNA"/>
</dbReference>
<dbReference type="PANTHER" id="PTHR48034">
    <property type="entry name" value="TRANSFORMER-2 SEX-DETERMINING PROTEIN-RELATED"/>
    <property type="match status" value="1"/>
</dbReference>
<dbReference type="InterPro" id="IPR050441">
    <property type="entry name" value="RBM"/>
</dbReference>
<feature type="compositionally biased region" description="Basic residues" evidence="2">
    <location>
        <begin position="190"/>
        <end position="199"/>
    </location>
</feature>
<comment type="caution">
    <text evidence="4">The sequence shown here is derived from an EMBL/GenBank/DDBJ whole genome shotgun (WGS) entry which is preliminary data.</text>
</comment>
<organism evidence="4 5">
    <name type="scientific">Quillaja saponaria</name>
    <name type="common">Soap bark tree</name>
    <dbReference type="NCBI Taxonomy" id="32244"/>
    <lineage>
        <taxon>Eukaryota</taxon>
        <taxon>Viridiplantae</taxon>
        <taxon>Streptophyta</taxon>
        <taxon>Embryophyta</taxon>
        <taxon>Tracheophyta</taxon>
        <taxon>Spermatophyta</taxon>
        <taxon>Magnoliopsida</taxon>
        <taxon>eudicotyledons</taxon>
        <taxon>Gunneridae</taxon>
        <taxon>Pentapetalae</taxon>
        <taxon>rosids</taxon>
        <taxon>fabids</taxon>
        <taxon>Fabales</taxon>
        <taxon>Quillajaceae</taxon>
        <taxon>Quillaja</taxon>
    </lineage>
</organism>
<feature type="domain" description="RRM" evidence="3">
    <location>
        <begin position="40"/>
        <end position="118"/>
    </location>
</feature>
<dbReference type="PROSITE" id="PS50102">
    <property type="entry name" value="RRM"/>
    <property type="match status" value="1"/>
</dbReference>
<evidence type="ECO:0000313" key="5">
    <source>
        <dbReference type="Proteomes" id="UP001163823"/>
    </source>
</evidence>
<evidence type="ECO:0000256" key="2">
    <source>
        <dbReference type="SAM" id="MobiDB-lite"/>
    </source>
</evidence>
<feature type="compositionally biased region" description="Basic and acidic residues" evidence="2">
    <location>
        <begin position="218"/>
        <end position="239"/>
    </location>
</feature>
<keyword evidence="5" id="KW-1185">Reference proteome</keyword>
<dbReference type="SUPFAM" id="SSF54928">
    <property type="entry name" value="RNA-binding domain, RBD"/>
    <property type="match status" value="1"/>
</dbReference>
<dbReference type="InterPro" id="IPR012677">
    <property type="entry name" value="Nucleotide-bd_a/b_plait_sf"/>
</dbReference>
<sequence>MRRYSPPYYSPPRRGYGGGRGRSPPRRGYGGGRRKEQSNGSLLVRNIPLDCRPEELRVPFERFGLVRDVYIPKDYYTGQPRGFAFVQFVDAYEASEAQYHMNGQIFAGREISVVVAAETRKRPEEMRHKTRVRGPPGHGSRRSSYYGHSRSRSVSRSRSPRHPPSSRSRYHSRSYSPVPRRRGDYSISPSRRHVGHPRSPRGPPRERDDDYSISPSVRHVEHPRSPRGPPRERDGDHIRRSYSPGYDNAADHGQSNGYGEKSTYEPEAARGPWRSSPGRASRSPSGSRSRSVDLSPRRSR</sequence>
<dbReference type="InterPro" id="IPR000504">
    <property type="entry name" value="RRM_dom"/>
</dbReference>
<feature type="region of interest" description="Disordered" evidence="2">
    <location>
        <begin position="120"/>
        <end position="300"/>
    </location>
</feature>
<feature type="compositionally biased region" description="Low complexity" evidence="2">
    <location>
        <begin position="1"/>
        <end position="14"/>
    </location>
</feature>
<feature type="compositionally biased region" description="Basic residues" evidence="2">
    <location>
        <begin position="149"/>
        <end position="161"/>
    </location>
</feature>
<feature type="region of interest" description="Disordered" evidence="2">
    <location>
        <begin position="1"/>
        <end position="41"/>
    </location>
</feature>
<name>A0AAD7LUI2_QUISA</name>
<proteinExistence type="predicted"/>
<reference evidence="4" key="1">
    <citation type="journal article" date="2023" name="Science">
        <title>Elucidation of the pathway for biosynthesis of saponin adjuvants from the soapbark tree.</title>
        <authorList>
            <person name="Reed J."/>
            <person name="Orme A."/>
            <person name="El-Demerdash A."/>
            <person name="Owen C."/>
            <person name="Martin L.B.B."/>
            <person name="Misra R.C."/>
            <person name="Kikuchi S."/>
            <person name="Rejzek M."/>
            <person name="Martin A.C."/>
            <person name="Harkess A."/>
            <person name="Leebens-Mack J."/>
            <person name="Louveau T."/>
            <person name="Stephenson M.J."/>
            <person name="Osbourn A."/>
        </authorList>
    </citation>
    <scope>NUCLEOTIDE SEQUENCE</scope>
    <source>
        <strain evidence="4">S10</strain>
    </source>
</reference>
<feature type="compositionally biased region" description="Low complexity" evidence="2">
    <location>
        <begin position="270"/>
        <end position="289"/>
    </location>
</feature>
<evidence type="ECO:0000256" key="1">
    <source>
        <dbReference type="PROSITE-ProRule" id="PRU00176"/>
    </source>
</evidence>
<dbReference type="KEGG" id="qsa:O6P43_014324"/>
<keyword evidence="1" id="KW-0694">RNA-binding</keyword>
<dbReference type="Gene3D" id="3.30.70.330">
    <property type="match status" value="1"/>
</dbReference>
<dbReference type="GO" id="GO:0003723">
    <property type="term" value="F:RNA binding"/>
    <property type="evidence" value="ECO:0007669"/>
    <property type="project" value="UniProtKB-UniRule"/>
</dbReference>
<evidence type="ECO:0000313" key="4">
    <source>
        <dbReference type="EMBL" id="KAJ7964523.1"/>
    </source>
</evidence>